<feature type="signal peptide" evidence="1">
    <location>
        <begin position="1"/>
        <end position="15"/>
    </location>
</feature>
<evidence type="ECO:0000313" key="2">
    <source>
        <dbReference type="EMBL" id="TKW17410.1"/>
    </source>
</evidence>
<evidence type="ECO:0000313" key="3">
    <source>
        <dbReference type="Proteomes" id="UP000298652"/>
    </source>
</evidence>
<dbReference type="AlphaFoldDB" id="A0A4U6UM90"/>
<sequence length="98" mass="11778">MLILLLLVTYSSIRLRRLPILLGTEPLNWFSSSRWHAKRNSKLFIGFLRLMPNYFDWYLHHLKCLDKPKRFQDCPSKFVLLKIPDNETESSEMVHMIE</sequence>
<protein>
    <submittedName>
        <fullName evidence="2">Uncharacterized protein</fullName>
    </submittedName>
</protein>
<reference evidence="2" key="1">
    <citation type="submission" date="2019-03" db="EMBL/GenBank/DDBJ databases">
        <title>WGS assembly of Setaria viridis.</title>
        <authorList>
            <person name="Huang P."/>
            <person name="Jenkins J."/>
            <person name="Grimwood J."/>
            <person name="Barry K."/>
            <person name="Healey A."/>
            <person name="Mamidi S."/>
            <person name="Sreedasyam A."/>
            <person name="Shu S."/>
            <person name="Feldman M."/>
            <person name="Wu J."/>
            <person name="Yu Y."/>
            <person name="Chen C."/>
            <person name="Johnson J."/>
            <person name="Rokhsar D."/>
            <person name="Baxter I."/>
            <person name="Schmutz J."/>
            <person name="Brutnell T."/>
            <person name="Kellogg E."/>
        </authorList>
    </citation>
    <scope>NUCLEOTIDE SEQUENCE [LARGE SCALE GENOMIC DNA]</scope>
</reference>
<evidence type="ECO:0000256" key="1">
    <source>
        <dbReference type="SAM" id="SignalP"/>
    </source>
</evidence>
<keyword evidence="3" id="KW-1185">Reference proteome</keyword>
<keyword evidence="1" id="KW-0732">Signal</keyword>
<accession>A0A4U6UM90</accession>
<organism evidence="2 3">
    <name type="scientific">Setaria viridis</name>
    <name type="common">Green bristlegrass</name>
    <name type="synonym">Setaria italica subsp. viridis</name>
    <dbReference type="NCBI Taxonomy" id="4556"/>
    <lineage>
        <taxon>Eukaryota</taxon>
        <taxon>Viridiplantae</taxon>
        <taxon>Streptophyta</taxon>
        <taxon>Embryophyta</taxon>
        <taxon>Tracheophyta</taxon>
        <taxon>Spermatophyta</taxon>
        <taxon>Magnoliopsida</taxon>
        <taxon>Liliopsida</taxon>
        <taxon>Poales</taxon>
        <taxon>Poaceae</taxon>
        <taxon>PACMAD clade</taxon>
        <taxon>Panicoideae</taxon>
        <taxon>Panicodae</taxon>
        <taxon>Paniceae</taxon>
        <taxon>Cenchrinae</taxon>
        <taxon>Setaria</taxon>
    </lineage>
</organism>
<dbReference type="Proteomes" id="UP000298652">
    <property type="component" value="Chromosome 5"/>
</dbReference>
<gene>
    <name evidence="2" type="ORF">SEVIR_5G364164v2</name>
</gene>
<name>A0A4U6UM90_SETVI</name>
<dbReference type="Gramene" id="TKW17410">
    <property type="protein sequence ID" value="TKW17410"/>
    <property type="gene ID" value="SEVIR_5G364164v2"/>
</dbReference>
<feature type="chain" id="PRO_5020938648" evidence="1">
    <location>
        <begin position="16"/>
        <end position="98"/>
    </location>
</feature>
<proteinExistence type="predicted"/>
<dbReference type="EMBL" id="CM016556">
    <property type="protein sequence ID" value="TKW17410.1"/>
    <property type="molecule type" value="Genomic_DNA"/>
</dbReference>